<accession>A0A5E4D145</accession>
<dbReference type="EMBL" id="WJEC01007804">
    <property type="protein sequence ID" value="KAF7467356.1"/>
    <property type="molecule type" value="Genomic_DNA"/>
</dbReference>
<evidence type="ECO:0000256" key="6">
    <source>
        <dbReference type="ARBA" id="ARBA00022729"/>
    </source>
</evidence>
<keyword evidence="11" id="KW-1133">Transmembrane helix</keyword>
<evidence type="ECO:0000313" key="13">
    <source>
        <dbReference type="EMBL" id="KAF7467356.1"/>
    </source>
</evidence>
<evidence type="ECO:0000256" key="9">
    <source>
        <dbReference type="ARBA" id="ARBA00023288"/>
    </source>
</evidence>
<dbReference type="GO" id="GO:0097225">
    <property type="term" value="C:sperm midpiece"/>
    <property type="evidence" value="ECO:0007669"/>
    <property type="project" value="TreeGrafter"/>
</dbReference>
<evidence type="ECO:0000256" key="3">
    <source>
        <dbReference type="ARBA" id="ARBA00013286"/>
    </source>
</evidence>
<dbReference type="GO" id="GO:0007204">
    <property type="term" value="P:positive regulation of cytosolic calcium ion concentration"/>
    <property type="evidence" value="ECO:0007669"/>
    <property type="project" value="TreeGrafter"/>
</dbReference>
<keyword evidence="9" id="KW-0449">Lipoprotein</keyword>
<evidence type="ECO:0000256" key="7">
    <source>
        <dbReference type="ARBA" id="ARBA00023136"/>
    </source>
</evidence>
<dbReference type="InterPro" id="IPR026643">
    <property type="entry name" value="CAMPATH-1"/>
</dbReference>
<dbReference type="PANTHER" id="PTHR15029">
    <property type="entry name" value="CAMPATH-1 ANTIGEN"/>
    <property type="match status" value="1"/>
</dbReference>
<dbReference type="AlphaFoldDB" id="A0A5E4D145"/>
<feature type="region of interest" description="Disordered" evidence="10">
    <location>
        <begin position="26"/>
        <end position="67"/>
    </location>
</feature>
<keyword evidence="15" id="KW-1185">Reference proteome</keyword>
<keyword evidence="5" id="KW-0336">GPI-anchor</keyword>
<evidence type="ECO:0000256" key="4">
    <source>
        <dbReference type="ARBA" id="ARBA00022475"/>
    </source>
</evidence>
<feature type="compositionally biased region" description="Gly residues" evidence="10">
    <location>
        <begin position="33"/>
        <end position="44"/>
    </location>
</feature>
<evidence type="ECO:0000256" key="8">
    <source>
        <dbReference type="ARBA" id="ARBA00023180"/>
    </source>
</evidence>
<reference evidence="14 15" key="1">
    <citation type="submission" date="2019-04" db="EMBL/GenBank/DDBJ databases">
        <authorList>
            <person name="Alioto T."/>
            <person name="Alioto T."/>
        </authorList>
    </citation>
    <scope>NUCLEOTIDE SEQUENCE [LARGE SCALE GENOMIC DNA]</scope>
</reference>
<name>A0A5E4D145_MARMO</name>
<sequence>MNSFLFLLFTLSLLVLTQIQTGVLGNTTASSGGTSGTGSGGNSGTGKPAATTLKTTTTAKTDTDGAPALSSMDGGSVLFFLTHILIHLFYLS</sequence>
<keyword evidence="4" id="KW-1003">Cell membrane</keyword>
<feature type="transmembrane region" description="Helical" evidence="11">
    <location>
        <begin position="74"/>
        <end position="91"/>
    </location>
</feature>
<evidence type="ECO:0000256" key="12">
    <source>
        <dbReference type="SAM" id="SignalP"/>
    </source>
</evidence>
<proteinExistence type="predicted"/>
<evidence type="ECO:0000256" key="5">
    <source>
        <dbReference type="ARBA" id="ARBA00022622"/>
    </source>
</evidence>
<feature type="chain" id="PRO_5033479468" description="CAMPATH-1 antigen" evidence="12">
    <location>
        <begin position="26"/>
        <end position="92"/>
    </location>
</feature>
<comment type="function">
    <text evidence="1">May play a role in carrying and orienting carbohydrate, as well as having a more specific role.</text>
</comment>
<comment type="subcellular location">
    <subcellularLocation>
        <location evidence="2">Cell membrane</location>
        <topology evidence="2">Lipid-anchor</topology>
        <topology evidence="2">GPI-anchor</topology>
    </subcellularLocation>
</comment>
<organism evidence="14 15">
    <name type="scientific">Marmota monax</name>
    <name type="common">Woodchuck</name>
    <dbReference type="NCBI Taxonomy" id="9995"/>
    <lineage>
        <taxon>Eukaryota</taxon>
        <taxon>Metazoa</taxon>
        <taxon>Chordata</taxon>
        <taxon>Craniata</taxon>
        <taxon>Vertebrata</taxon>
        <taxon>Euteleostomi</taxon>
        <taxon>Mammalia</taxon>
        <taxon>Eutheria</taxon>
        <taxon>Euarchontoglires</taxon>
        <taxon>Glires</taxon>
        <taxon>Rodentia</taxon>
        <taxon>Sciuromorpha</taxon>
        <taxon>Sciuridae</taxon>
        <taxon>Xerinae</taxon>
        <taxon>Marmotini</taxon>
        <taxon>Marmota</taxon>
    </lineage>
</organism>
<gene>
    <name evidence="13" type="ORF">GHT09_001240</name>
    <name evidence="14" type="ORF">MONAX_5E035860</name>
</gene>
<protein>
    <recommendedName>
        <fullName evidence="3">CAMPATH-1 antigen</fullName>
    </recommendedName>
</protein>
<evidence type="ECO:0000313" key="15">
    <source>
        <dbReference type="Proteomes" id="UP000335636"/>
    </source>
</evidence>
<reference evidence="13" key="2">
    <citation type="submission" date="2020-08" db="EMBL/GenBank/DDBJ databases">
        <authorList>
            <person name="Shumante A."/>
            <person name="Zimin A.V."/>
            <person name="Puiu D."/>
            <person name="Salzberg S.L."/>
        </authorList>
    </citation>
    <scope>NUCLEOTIDE SEQUENCE</scope>
    <source>
        <strain evidence="13">WC2-LM</strain>
        <tissue evidence="13">Liver</tissue>
    </source>
</reference>
<keyword evidence="6 12" id="KW-0732">Signal</keyword>
<keyword evidence="8" id="KW-0325">Glycoprotein</keyword>
<dbReference type="EMBL" id="CABDUW010002738">
    <property type="protein sequence ID" value="VTJ87837.1"/>
    <property type="molecule type" value="Genomic_DNA"/>
</dbReference>
<dbReference type="Pfam" id="PF15116">
    <property type="entry name" value="CD52"/>
    <property type="match status" value="1"/>
</dbReference>
<evidence type="ECO:0000313" key="14">
    <source>
        <dbReference type="EMBL" id="VTJ87837.1"/>
    </source>
</evidence>
<feature type="signal peptide" evidence="12">
    <location>
        <begin position="1"/>
        <end position="25"/>
    </location>
</feature>
<dbReference type="Proteomes" id="UP000335636">
    <property type="component" value="Unassembled WGS sequence"/>
</dbReference>
<dbReference type="PANTHER" id="PTHR15029:SF0">
    <property type="entry name" value="CAMPATH-1 ANTIGEN"/>
    <property type="match status" value="1"/>
</dbReference>
<evidence type="ECO:0000256" key="2">
    <source>
        <dbReference type="ARBA" id="ARBA00004609"/>
    </source>
</evidence>
<dbReference type="GO" id="GO:0098552">
    <property type="term" value="C:side of membrane"/>
    <property type="evidence" value="ECO:0007669"/>
    <property type="project" value="UniProtKB-KW"/>
</dbReference>
<evidence type="ECO:0000256" key="10">
    <source>
        <dbReference type="SAM" id="MobiDB-lite"/>
    </source>
</evidence>
<keyword evidence="7 11" id="KW-0472">Membrane</keyword>
<dbReference type="GO" id="GO:0005886">
    <property type="term" value="C:plasma membrane"/>
    <property type="evidence" value="ECO:0007669"/>
    <property type="project" value="UniProtKB-SubCell"/>
</dbReference>
<evidence type="ECO:0000256" key="1">
    <source>
        <dbReference type="ARBA" id="ARBA00002087"/>
    </source>
</evidence>
<evidence type="ECO:0000256" key="11">
    <source>
        <dbReference type="SAM" id="Phobius"/>
    </source>
</evidence>
<feature type="compositionally biased region" description="Low complexity" evidence="10">
    <location>
        <begin position="45"/>
        <end position="67"/>
    </location>
</feature>
<keyword evidence="11" id="KW-0812">Transmembrane</keyword>
<dbReference type="Proteomes" id="UP000662637">
    <property type="component" value="Unassembled WGS sequence"/>
</dbReference>